<evidence type="ECO:0000313" key="2">
    <source>
        <dbReference type="Proteomes" id="UP000054563"/>
    </source>
</evidence>
<dbReference type="STRING" id="396776.A0A0J8S587"/>
<dbReference type="VEuPathDB" id="FungiDB:CIHG_10388"/>
<proteinExistence type="predicted"/>
<organism evidence="1 2">
    <name type="scientific">Coccidioides immitis H538.4</name>
    <dbReference type="NCBI Taxonomy" id="396776"/>
    <lineage>
        <taxon>Eukaryota</taxon>
        <taxon>Fungi</taxon>
        <taxon>Dikarya</taxon>
        <taxon>Ascomycota</taxon>
        <taxon>Pezizomycotina</taxon>
        <taxon>Eurotiomycetes</taxon>
        <taxon>Eurotiomycetidae</taxon>
        <taxon>Onygenales</taxon>
        <taxon>Onygenaceae</taxon>
        <taxon>Coccidioides</taxon>
    </lineage>
</organism>
<name>A0A0J8S587_COCIT</name>
<evidence type="ECO:0000313" key="1">
    <source>
        <dbReference type="EMBL" id="KMU92595.1"/>
    </source>
</evidence>
<sequence>MDLEEDSDPESLVRKQEKHAQCQGCMQQWLKVAQIEVFYYNQCRTAMKAYQYKAAGRGQTTQVPNQSEFEKAWV</sequence>
<protein>
    <submittedName>
        <fullName evidence="1">Uncharacterized protein</fullName>
    </submittedName>
</protein>
<accession>A0A0J8S587</accession>
<gene>
    <name evidence="1" type="ORF">CIHG_10388</name>
</gene>
<dbReference type="EMBL" id="DS017100">
    <property type="protein sequence ID" value="KMU92595.1"/>
    <property type="molecule type" value="Genomic_DNA"/>
</dbReference>
<reference evidence="2" key="1">
    <citation type="journal article" date="2010" name="Genome Res.">
        <title>Population genomic sequencing of Coccidioides fungi reveals recent hybridization and transposon control.</title>
        <authorList>
            <person name="Neafsey D.E."/>
            <person name="Barker B.M."/>
            <person name="Sharpton T.J."/>
            <person name="Stajich J.E."/>
            <person name="Park D.J."/>
            <person name="Whiston E."/>
            <person name="Hung C.-Y."/>
            <person name="McMahan C."/>
            <person name="White J."/>
            <person name="Sykes S."/>
            <person name="Heiman D."/>
            <person name="Young S."/>
            <person name="Zeng Q."/>
            <person name="Abouelleil A."/>
            <person name="Aftuck L."/>
            <person name="Bessette D."/>
            <person name="Brown A."/>
            <person name="FitzGerald M."/>
            <person name="Lui A."/>
            <person name="Macdonald J.P."/>
            <person name="Priest M."/>
            <person name="Orbach M.J."/>
            <person name="Galgiani J.N."/>
            <person name="Kirkland T.N."/>
            <person name="Cole G.T."/>
            <person name="Birren B.W."/>
            <person name="Henn M.R."/>
            <person name="Taylor J.W."/>
            <person name="Rounsley S.D."/>
        </authorList>
    </citation>
    <scope>NUCLEOTIDE SEQUENCE [LARGE SCALE GENOMIC DNA]</scope>
    <source>
        <strain evidence="2">H538.4</strain>
    </source>
</reference>
<dbReference type="AlphaFoldDB" id="A0A0J8S587"/>
<dbReference type="Proteomes" id="UP000054563">
    <property type="component" value="Unassembled WGS sequence"/>
</dbReference>